<organism evidence="2 3">
    <name type="scientific">Candidatus Woesebacteria bacterium RIFCSPHIGHO2_01_FULL_44_21</name>
    <dbReference type="NCBI Taxonomy" id="1802503"/>
    <lineage>
        <taxon>Bacteria</taxon>
        <taxon>Candidatus Woeseibacteriota</taxon>
    </lineage>
</organism>
<evidence type="ECO:0000256" key="1">
    <source>
        <dbReference type="SAM" id="Phobius"/>
    </source>
</evidence>
<reference evidence="2 3" key="1">
    <citation type="journal article" date="2016" name="Nat. Commun.">
        <title>Thousands of microbial genomes shed light on interconnected biogeochemical processes in an aquifer system.</title>
        <authorList>
            <person name="Anantharaman K."/>
            <person name="Brown C.T."/>
            <person name="Hug L.A."/>
            <person name="Sharon I."/>
            <person name="Castelle C.J."/>
            <person name="Probst A.J."/>
            <person name="Thomas B.C."/>
            <person name="Singh A."/>
            <person name="Wilkins M.J."/>
            <person name="Karaoz U."/>
            <person name="Brodie E.L."/>
            <person name="Williams K.H."/>
            <person name="Hubbard S.S."/>
            <person name="Banfield J.F."/>
        </authorList>
    </citation>
    <scope>NUCLEOTIDE SEQUENCE [LARGE SCALE GENOMIC DNA]</scope>
</reference>
<gene>
    <name evidence="2" type="ORF">A2803_04630</name>
</gene>
<dbReference type="AlphaFoldDB" id="A0A1F7YWN7"/>
<accession>A0A1F7YWN7</accession>
<comment type="caution">
    <text evidence="2">The sequence shown here is derived from an EMBL/GenBank/DDBJ whole genome shotgun (WGS) entry which is preliminary data.</text>
</comment>
<dbReference type="Proteomes" id="UP000178870">
    <property type="component" value="Unassembled WGS sequence"/>
</dbReference>
<keyword evidence="1" id="KW-0812">Transmembrane</keyword>
<proteinExistence type="predicted"/>
<feature type="transmembrane region" description="Helical" evidence="1">
    <location>
        <begin position="157"/>
        <end position="175"/>
    </location>
</feature>
<protein>
    <recommendedName>
        <fullName evidence="4">Metal-dependent hydrolase</fullName>
    </recommendedName>
</protein>
<evidence type="ECO:0000313" key="2">
    <source>
        <dbReference type="EMBL" id="OGM31687.1"/>
    </source>
</evidence>
<dbReference type="EMBL" id="MGGP01000022">
    <property type="protein sequence ID" value="OGM31687.1"/>
    <property type="molecule type" value="Genomic_DNA"/>
</dbReference>
<dbReference type="PIRSF" id="PIRSF030780">
    <property type="entry name" value="Md_memb_hyd_prd"/>
    <property type="match status" value="1"/>
</dbReference>
<name>A0A1F7YWN7_9BACT</name>
<dbReference type="InterPro" id="IPR016956">
    <property type="entry name" value="YdjM"/>
</dbReference>
<dbReference type="Pfam" id="PF04307">
    <property type="entry name" value="YdjM"/>
    <property type="match status" value="1"/>
</dbReference>
<evidence type="ECO:0008006" key="4">
    <source>
        <dbReference type="Google" id="ProtNLM"/>
    </source>
</evidence>
<keyword evidence="1" id="KW-1133">Transmembrane helix</keyword>
<evidence type="ECO:0000313" key="3">
    <source>
        <dbReference type="Proteomes" id="UP000178870"/>
    </source>
</evidence>
<dbReference type="InterPro" id="IPR007404">
    <property type="entry name" value="YdjM-like"/>
</dbReference>
<keyword evidence="1" id="KW-0472">Membrane</keyword>
<sequence length="192" mass="21131">MTGRTHDAIAFASLVTVAAVSPPEHLNVATATAAIVGNIIGATLPDIDQSTNRLWDFLPGRDFIGKLFLPLFLGHRNLTHSLLGVFLVYHGLGFVLPRILNPVYVEINIIYAAMMIGYVSHLLGDAVTKEGLPLLFPFRWRFGFPPISALRITTGKWIENIVILPGTAAYVFWFIGNHHGDFVKLLKLISEG</sequence>
<dbReference type="PANTHER" id="PTHR35531:SF1">
    <property type="entry name" value="INNER MEMBRANE PROTEIN YBCI-RELATED"/>
    <property type="match status" value="1"/>
</dbReference>
<dbReference type="PANTHER" id="PTHR35531">
    <property type="entry name" value="INNER MEMBRANE PROTEIN YBCI-RELATED"/>
    <property type="match status" value="1"/>
</dbReference>